<dbReference type="KEGG" id="bwh:A9C19_14540"/>
<dbReference type="STRING" id="1547283.A9C19_14540"/>
<gene>
    <name evidence="1" type="ORF">A9C19_14540</name>
</gene>
<name>A0A1L3MU61_9BACI</name>
<organism evidence="1 2">
    <name type="scientific">Bacillus weihaiensis</name>
    <dbReference type="NCBI Taxonomy" id="1547283"/>
    <lineage>
        <taxon>Bacteria</taxon>
        <taxon>Bacillati</taxon>
        <taxon>Bacillota</taxon>
        <taxon>Bacilli</taxon>
        <taxon>Bacillales</taxon>
        <taxon>Bacillaceae</taxon>
        <taxon>Bacillus</taxon>
    </lineage>
</organism>
<dbReference type="RefSeq" id="WP_072580648.1">
    <property type="nucleotide sequence ID" value="NZ_CP016020.1"/>
</dbReference>
<dbReference type="Proteomes" id="UP000181936">
    <property type="component" value="Chromosome"/>
</dbReference>
<reference evidence="1 2" key="1">
    <citation type="journal article" date="2016" name="Sci. Rep.">
        <title>Complete genome sequence and transcriptomic analysis of a novel marine strain Bacillus weihaiensis reveals the mechanism of brown algae degradation.</title>
        <authorList>
            <person name="Zhu Y."/>
            <person name="Chen P."/>
            <person name="Bao Y."/>
            <person name="Men Y."/>
            <person name="Zeng Y."/>
            <person name="Yang J."/>
            <person name="Sun J."/>
            <person name="Sun Y."/>
        </authorList>
    </citation>
    <scope>NUCLEOTIDE SEQUENCE [LARGE SCALE GENOMIC DNA]</scope>
    <source>
        <strain evidence="1 2">Alg07</strain>
    </source>
</reference>
<protein>
    <recommendedName>
        <fullName evidence="3">DUF5659 domain-containing protein</fullName>
    </recommendedName>
</protein>
<evidence type="ECO:0000313" key="2">
    <source>
        <dbReference type="Proteomes" id="UP000181936"/>
    </source>
</evidence>
<evidence type="ECO:0000313" key="1">
    <source>
        <dbReference type="EMBL" id="APH05854.1"/>
    </source>
</evidence>
<keyword evidence="2" id="KW-1185">Reference proteome</keyword>
<proteinExistence type="predicted"/>
<accession>A0A1L3MU61</accession>
<dbReference type="EMBL" id="CP016020">
    <property type="protein sequence ID" value="APH05854.1"/>
    <property type="molecule type" value="Genomic_DNA"/>
</dbReference>
<dbReference type="AlphaFoldDB" id="A0A1L3MU61"/>
<sequence>MNKSDFFFVYNKRVSDFLKTKGINFICVAIEPKSQKMFSLYYINDDLQKALAEYKQLNN</sequence>
<evidence type="ECO:0008006" key="3">
    <source>
        <dbReference type="Google" id="ProtNLM"/>
    </source>
</evidence>
<dbReference type="OrthoDB" id="2971771at2"/>